<dbReference type="InterPro" id="IPR036890">
    <property type="entry name" value="HATPase_C_sf"/>
</dbReference>
<dbReference type="EC" id="2.7.13.3" evidence="3"/>
<evidence type="ECO:0000256" key="2">
    <source>
        <dbReference type="ARBA" id="ARBA00004651"/>
    </source>
</evidence>
<evidence type="ECO:0000256" key="1">
    <source>
        <dbReference type="ARBA" id="ARBA00000085"/>
    </source>
</evidence>
<dbReference type="SMART" id="SM00387">
    <property type="entry name" value="HATPase_c"/>
    <property type="match status" value="1"/>
</dbReference>
<proteinExistence type="predicted"/>
<evidence type="ECO:0000256" key="5">
    <source>
        <dbReference type="ARBA" id="ARBA00022679"/>
    </source>
</evidence>
<name>A6NYW7_9FIRM</name>
<dbReference type="PANTHER" id="PTHR45453">
    <property type="entry name" value="PHOSPHATE REGULON SENSOR PROTEIN PHOR"/>
    <property type="match status" value="1"/>
</dbReference>
<evidence type="ECO:0000256" key="4">
    <source>
        <dbReference type="ARBA" id="ARBA00022475"/>
    </source>
</evidence>
<dbReference type="GO" id="GO:0000155">
    <property type="term" value="F:phosphorelay sensor kinase activity"/>
    <property type="evidence" value="ECO:0007669"/>
    <property type="project" value="TreeGrafter"/>
</dbReference>
<evidence type="ECO:0000259" key="12">
    <source>
        <dbReference type="PROSITE" id="PS50109"/>
    </source>
</evidence>
<dbReference type="PANTHER" id="PTHR45453:SF2">
    <property type="entry name" value="HISTIDINE KINASE"/>
    <property type="match status" value="1"/>
</dbReference>
<protein>
    <recommendedName>
        <fullName evidence="3">histidine kinase</fullName>
        <ecNumber evidence="3">2.7.13.3</ecNumber>
    </recommendedName>
</protein>
<organism evidence="13 14">
    <name type="scientific">Pseudoflavonifractor capillosus ATCC 29799</name>
    <dbReference type="NCBI Taxonomy" id="411467"/>
    <lineage>
        <taxon>Bacteria</taxon>
        <taxon>Bacillati</taxon>
        <taxon>Bacillota</taxon>
        <taxon>Clostridia</taxon>
        <taxon>Eubacteriales</taxon>
        <taxon>Oscillospiraceae</taxon>
        <taxon>Pseudoflavonifractor</taxon>
    </lineage>
</organism>
<evidence type="ECO:0000256" key="7">
    <source>
        <dbReference type="ARBA" id="ARBA00022777"/>
    </source>
</evidence>
<comment type="caution">
    <text evidence="13">The sequence shown here is derived from an EMBL/GenBank/DDBJ whole genome shotgun (WGS) entry which is preliminary data.</text>
</comment>
<gene>
    <name evidence="13" type="ORF">BACCAP_03418</name>
</gene>
<dbReference type="SUPFAM" id="SSF55874">
    <property type="entry name" value="ATPase domain of HSP90 chaperone/DNA topoisomerase II/histidine kinase"/>
    <property type="match status" value="1"/>
</dbReference>
<dbReference type="Pfam" id="PF02518">
    <property type="entry name" value="HATPase_c"/>
    <property type="match status" value="1"/>
</dbReference>
<evidence type="ECO:0000313" key="13">
    <source>
        <dbReference type="EMBL" id="EDM98616.1"/>
    </source>
</evidence>
<accession>A6NYW7</accession>
<feature type="transmembrane region" description="Helical" evidence="11">
    <location>
        <begin position="37"/>
        <end position="59"/>
    </location>
</feature>
<keyword evidence="5" id="KW-0808">Transferase</keyword>
<dbReference type="RefSeq" id="WP_006573922.1">
    <property type="nucleotide sequence ID" value="NZ_AAXG02000032.1"/>
</dbReference>
<dbReference type="AlphaFoldDB" id="A6NYW7"/>
<keyword evidence="14" id="KW-1185">Reference proteome</keyword>
<dbReference type="eggNOG" id="COG2205">
    <property type="taxonomic scope" value="Bacteria"/>
</dbReference>
<reference evidence="13 14" key="1">
    <citation type="submission" date="2007-04" db="EMBL/GenBank/DDBJ databases">
        <authorList>
            <person name="Fulton L."/>
            <person name="Clifton S."/>
            <person name="Fulton B."/>
            <person name="Xu J."/>
            <person name="Minx P."/>
            <person name="Pepin K.H."/>
            <person name="Johnson M."/>
            <person name="Thiruvilangam P."/>
            <person name="Bhonagiri V."/>
            <person name="Nash W.E."/>
            <person name="Mardis E.R."/>
            <person name="Wilson R.K."/>
        </authorList>
    </citation>
    <scope>NUCLEOTIDE SEQUENCE [LARGE SCALE GENOMIC DNA]</scope>
    <source>
        <strain evidence="13 14">ATCC 29799</strain>
    </source>
</reference>
<dbReference type="EMBL" id="AAXG02000032">
    <property type="protein sequence ID" value="EDM98616.1"/>
    <property type="molecule type" value="Genomic_DNA"/>
</dbReference>
<dbReference type="InterPro" id="IPR005467">
    <property type="entry name" value="His_kinase_dom"/>
</dbReference>
<dbReference type="GO" id="GO:0016036">
    <property type="term" value="P:cellular response to phosphate starvation"/>
    <property type="evidence" value="ECO:0007669"/>
    <property type="project" value="TreeGrafter"/>
</dbReference>
<sequence length="339" mass="38429">MSGKLYLKNHLPVILLNLLSILALSLFLLATGNTIQMVLFILADWLLVLALYLTAGYIYQKKRLEKLLEMARQLKERYLLPEVMPAPDQAEEQVYYQLLKMAGKSMLERISEVERERGEYRAYIEQWVHEVKTPITALKLLCENNRSPFSRDVLVELENINRCAEQALYYARSEHTEKDYSIREMNLADVVHGAIADNKYLLRQCDMTITVDNLELVVYADDKWVRFILNQIISNAVKYHSPQQPTLHIFAERLGDQVLLSIADNGIGIPESDLPRIFEKGFTGQNGRTIRSSTGIGLYLCKRLGDKLGIGLSASSAGSGGTTITLSFHINDFIAEVQS</sequence>
<dbReference type="Proteomes" id="UP000003639">
    <property type="component" value="Unassembled WGS sequence"/>
</dbReference>
<dbReference type="InterPro" id="IPR050351">
    <property type="entry name" value="BphY/WalK/GraS-like"/>
</dbReference>
<comment type="catalytic activity">
    <reaction evidence="1">
        <text>ATP + protein L-histidine = ADP + protein N-phospho-L-histidine.</text>
        <dbReference type="EC" id="2.7.13.3"/>
    </reaction>
</comment>
<reference evidence="13 14" key="2">
    <citation type="submission" date="2007-06" db="EMBL/GenBank/DDBJ databases">
        <title>Draft genome sequence of Pseudoflavonifractor capillosus ATCC 29799.</title>
        <authorList>
            <person name="Sudarsanam P."/>
            <person name="Ley R."/>
            <person name="Guruge J."/>
            <person name="Turnbaugh P.J."/>
            <person name="Mahowald M."/>
            <person name="Liep D."/>
            <person name="Gordon J."/>
        </authorList>
    </citation>
    <scope>NUCLEOTIDE SEQUENCE [LARGE SCALE GENOMIC DNA]</scope>
    <source>
        <strain evidence="13 14">ATCC 29799</strain>
    </source>
</reference>
<evidence type="ECO:0000256" key="10">
    <source>
        <dbReference type="ARBA" id="ARBA00023136"/>
    </source>
</evidence>
<dbReference type="PROSITE" id="PS50109">
    <property type="entry name" value="HIS_KIN"/>
    <property type="match status" value="1"/>
</dbReference>
<keyword evidence="9" id="KW-0902">Two-component regulatory system</keyword>
<feature type="transmembrane region" description="Helical" evidence="11">
    <location>
        <begin position="12"/>
        <end position="31"/>
    </location>
</feature>
<dbReference type="STRING" id="411467.BACCAP_03418"/>
<dbReference type="OrthoDB" id="9780487at2"/>
<dbReference type="GO" id="GO:0005886">
    <property type="term" value="C:plasma membrane"/>
    <property type="evidence" value="ECO:0007669"/>
    <property type="project" value="UniProtKB-SubCell"/>
</dbReference>
<dbReference type="PRINTS" id="PR00344">
    <property type="entry name" value="BCTRLSENSOR"/>
</dbReference>
<evidence type="ECO:0000313" key="14">
    <source>
        <dbReference type="Proteomes" id="UP000003639"/>
    </source>
</evidence>
<comment type="subcellular location">
    <subcellularLocation>
        <location evidence="2">Cell membrane</location>
        <topology evidence="2">Multi-pass membrane protein</topology>
    </subcellularLocation>
</comment>
<evidence type="ECO:0000256" key="3">
    <source>
        <dbReference type="ARBA" id="ARBA00012438"/>
    </source>
</evidence>
<keyword evidence="7 13" id="KW-0418">Kinase</keyword>
<dbReference type="GO" id="GO:0004721">
    <property type="term" value="F:phosphoprotein phosphatase activity"/>
    <property type="evidence" value="ECO:0007669"/>
    <property type="project" value="TreeGrafter"/>
</dbReference>
<evidence type="ECO:0000256" key="9">
    <source>
        <dbReference type="ARBA" id="ARBA00023012"/>
    </source>
</evidence>
<dbReference type="Gene3D" id="3.30.565.10">
    <property type="entry name" value="Histidine kinase-like ATPase, C-terminal domain"/>
    <property type="match status" value="1"/>
</dbReference>
<feature type="domain" description="Histidine kinase" evidence="12">
    <location>
        <begin position="126"/>
        <end position="332"/>
    </location>
</feature>
<evidence type="ECO:0000256" key="8">
    <source>
        <dbReference type="ARBA" id="ARBA00022989"/>
    </source>
</evidence>
<evidence type="ECO:0000256" key="6">
    <source>
        <dbReference type="ARBA" id="ARBA00022692"/>
    </source>
</evidence>
<dbReference type="InterPro" id="IPR004358">
    <property type="entry name" value="Sig_transdc_His_kin-like_C"/>
</dbReference>
<keyword evidence="6 11" id="KW-0812">Transmembrane</keyword>
<keyword evidence="8 11" id="KW-1133">Transmembrane helix</keyword>
<evidence type="ECO:0000256" key="11">
    <source>
        <dbReference type="SAM" id="Phobius"/>
    </source>
</evidence>
<keyword evidence="4" id="KW-1003">Cell membrane</keyword>
<keyword evidence="10 11" id="KW-0472">Membrane</keyword>
<dbReference type="InterPro" id="IPR003594">
    <property type="entry name" value="HATPase_dom"/>
</dbReference>